<organism evidence="1 2">
    <name type="scientific">Corynebacterium segmentosum</name>
    <dbReference type="NCBI Taxonomy" id="43990"/>
    <lineage>
        <taxon>Bacteria</taxon>
        <taxon>Bacillati</taxon>
        <taxon>Actinomycetota</taxon>
        <taxon>Actinomycetes</taxon>
        <taxon>Mycobacteriales</taxon>
        <taxon>Corynebacteriaceae</taxon>
        <taxon>Corynebacterium</taxon>
    </lineage>
</organism>
<reference evidence="1 2" key="1">
    <citation type="submission" date="2018-12" db="EMBL/GenBank/DDBJ databases">
        <authorList>
            <consortium name="Pathogen Informatics"/>
        </authorList>
    </citation>
    <scope>NUCLEOTIDE SEQUENCE [LARGE SCALE GENOMIC DNA]</scope>
    <source>
        <strain evidence="1 2">NCTC934</strain>
    </source>
</reference>
<dbReference type="Proteomes" id="UP000280707">
    <property type="component" value="Chromosome"/>
</dbReference>
<name>A0ABY6TE61_9CORY</name>
<sequence length="473" mass="52116">MANSDGYTASDLNYTGRHWWGVRAEGVRGSVFANPFTGAQADSLARHFLMDQDFSDERPHGTAIAVLGPDFDAGEGEGVLETIADALTKWAWPHMIAKIENMDPIDFTVAYKNREIPVPDPQRDPVLRRFVNAYQVAVSKPEPPTKADHQNSFSAVGLSHWKDITSKKPIEYLGRLVTTRFDSDGISHRSVFGRNEETLHQHIALIRSPRMVVNYWKGPYPGDDSFYNGVFIASSKLDALFASSEPPAHDEWNPSTVDLKDERFYMEGSNRPRRSNPVNIALTQIKSSLQRDNKTGSQDELTQSSSAVSGLSSALGELISTAPGTSKRVKKITTSKRPQQAIRKTKKAKTSVSLDNLVSTSAGTVAIFDVSYSKANSSSASSASLSVEASVLVDGKRVKDEEDGVEMPTHLGWLNTFSTEHDWEKLVANPPEHHALEKQMRGSSWNGKYAVLQPKDSAISVEINVEDEPEDNA</sequence>
<proteinExistence type="predicted"/>
<evidence type="ECO:0000313" key="1">
    <source>
        <dbReference type="EMBL" id="VEH72646.1"/>
    </source>
</evidence>
<dbReference type="EMBL" id="LR134408">
    <property type="protein sequence ID" value="VEH72646.1"/>
    <property type="molecule type" value="Genomic_DNA"/>
</dbReference>
<evidence type="ECO:0000313" key="2">
    <source>
        <dbReference type="Proteomes" id="UP000280707"/>
    </source>
</evidence>
<keyword evidence="2" id="KW-1185">Reference proteome</keyword>
<protein>
    <submittedName>
        <fullName evidence="1">Uncharacterized protein</fullName>
    </submittedName>
</protein>
<accession>A0ABY6TE61</accession>
<gene>
    <name evidence="1" type="ORF">NCTC934_00920</name>
</gene>